<accession>A0ABU0SPM4</accession>
<sequence>MRWQALPGPAATPADRAAARHRRQLVRQELPRVREAAAAWRTGLAALLVGMVGFGLIKGRSDIRELATPYDIVVGCLLLLTLATGTLGGVLLLRAAHGRPAATVVQQTPPGVLVWGEEALDHQETLRAAKALTRGVVLTVLCAAALTATVAVTWYGPDKSEPQLEVVTPDGGFCGRPRGVTDGRLLLRTPAGEVTVRLDGALTVRALASCPGPGTTG</sequence>
<feature type="transmembrane region" description="Helical" evidence="1">
    <location>
        <begin position="136"/>
        <end position="156"/>
    </location>
</feature>
<evidence type="ECO:0000313" key="2">
    <source>
        <dbReference type="EMBL" id="MDQ1025499.1"/>
    </source>
</evidence>
<proteinExistence type="predicted"/>
<dbReference type="Proteomes" id="UP001230328">
    <property type="component" value="Unassembled WGS sequence"/>
</dbReference>
<evidence type="ECO:0000313" key="3">
    <source>
        <dbReference type="Proteomes" id="UP001230328"/>
    </source>
</evidence>
<evidence type="ECO:0000256" key="1">
    <source>
        <dbReference type="SAM" id="Phobius"/>
    </source>
</evidence>
<reference evidence="2 3" key="1">
    <citation type="submission" date="2023-07" db="EMBL/GenBank/DDBJ databases">
        <title>Comparative genomics of wheat-associated soil bacteria to identify genetic determinants of phenazine resistance.</title>
        <authorList>
            <person name="Mouncey N."/>
        </authorList>
    </citation>
    <scope>NUCLEOTIDE SEQUENCE [LARGE SCALE GENOMIC DNA]</scope>
    <source>
        <strain evidence="2 3">V2I4</strain>
    </source>
</reference>
<organism evidence="2 3">
    <name type="scientific">Streptomyces umbrinus</name>
    <dbReference type="NCBI Taxonomy" id="67370"/>
    <lineage>
        <taxon>Bacteria</taxon>
        <taxon>Bacillati</taxon>
        <taxon>Actinomycetota</taxon>
        <taxon>Actinomycetes</taxon>
        <taxon>Kitasatosporales</taxon>
        <taxon>Streptomycetaceae</taxon>
        <taxon>Streptomyces</taxon>
        <taxon>Streptomyces phaeochromogenes group</taxon>
    </lineage>
</organism>
<keyword evidence="1" id="KW-0472">Membrane</keyword>
<name>A0ABU0SPM4_9ACTN</name>
<feature type="transmembrane region" description="Helical" evidence="1">
    <location>
        <begin position="72"/>
        <end position="93"/>
    </location>
</feature>
<dbReference type="EMBL" id="JAUSZI010000002">
    <property type="protein sequence ID" value="MDQ1025499.1"/>
    <property type="molecule type" value="Genomic_DNA"/>
</dbReference>
<keyword evidence="3" id="KW-1185">Reference proteome</keyword>
<evidence type="ECO:0008006" key="4">
    <source>
        <dbReference type="Google" id="ProtNLM"/>
    </source>
</evidence>
<comment type="caution">
    <text evidence="2">The sequence shown here is derived from an EMBL/GenBank/DDBJ whole genome shotgun (WGS) entry which is preliminary data.</text>
</comment>
<keyword evidence="1" id="KW-1133">Transmembrane helix</keyword>
<protein>
    <recommendedName>
        <fullName evidence="4">Integral membrane protein</fullName>
    </recommendedName>
</protein>
<feature type="transmembrane region" description="Helical" evidence="1">
    <location>
        <begin position="38"/>
        <end position="57"/>
    </location>
</feature>
<gene>
    <name evidence="2" type="ORF">QF035_003081</name>
</gene>
<keyword evidence="1" id="KW-0812">Transmembrane</keyword>